<dbReference type="InterPro" id="IPR050902">
    <property type="entry name" value="ABC_Transporter_SBP"/>
</dbReference>
<evidence type="ECO:0000313" key="5">
    <source>
        <dbReference type="Proteomes" id="UP001597463"/>
    </source>
</evidence>
<dbReference type="InterPro" id="IPR054828">
    <property type="entry name" value="Vit_B12_bind_prot"/>
</dbReference>
<reference evidence="5" key="1">
    <citation type="journal article" date="2019" name="Int. J. Syst. Evol. Microbiol.">
        <title>The Global Catalogue of Microorganisms (GCM) 10K type strain sequencing project: providing services to taxonomists for standard genome sequencing and annotation.</title>
        <authorList>
            <consortium name="The Broad Institute Genomics Platform"/>
            <consortium name="The Broad Institute Genome Sequencing Center for Infectious Disease"/>
            <person name="Wu L."/>
            <person name="Ma J."/>
        </authorList>
    </citation>
    <scope>NUCLEOTIDE SEQUENCE [LARGE SCALE GENOMIC DNA]</scope>
    <source>
        <strain evidence="5">TISTR 1906</strain>
    </source>
</reference>
<feature type="chain" id="PRO_5046166014" evidence="2">
    <location>
        <begin position="24"/>
        <end position="302"/>
    </location>
</feature>
<dbReference type="InterPro" id="IPR002491">
    <property type="entry name" value="ABC_transptr_periplasmic_BD"/>
</dbReference>
<keyword evidence="5" id="KW-1185">Reference proteome</keyword>
<proteinExistence type="predicted"/>
<dbReference type="SUPFAM" id="SSF53807">
    <property type="entry name" value="Helical backbone' metal receptor"/>
    <property type="match status" value="1"/>
</dbReference>
<evidence type="ECO:0000313" key="4">
    <source>
        <dbReference type="EMBL" id="MFD2753966.1"/>
    </source>
</evidence>
<gene>
    <name evidence="4" type="ORF">ACFSW6_07675</name>
</gene>
<dbReference type="Proteomes" id="UP001597463">
    <property type="component" value="Unassembled WGS sequence"/>
</dbReference>
<accession>A0ABW5ULE5</accession>
<dbReference type="EMBL" id="JBHUMV010000003">
    <property type="protein sequence ID" value="MFD2753966.1"/>
    <property type="molecule type" value="Genomic_DNA"/>
</dbReference>
<feature type="domain" description="Fe/B12 periplasmic-binding" evidence="3">
    <location>
        <begin position="47"/>
        <end position="297"/>
    </location>
</feature>
<feature type="signal peptide" evidence="2">
    <location>
        <begin position="1"/>
        <end position="23"/>
    </location>
</feature>
<dbReference type="Pfam" id="PF01497">
    <property type="entry name" value="Peripla_BP_2"/>
    <property type="match status" value="1"/>
</dbReference>
<dbReference type="PANTHER" id="PTHR30535:SF34">
    <property type="entry name" value="MOLYBDATE-BINDING PROTEIN MOLA"/>
    <property type="match status" value="1"/>
</dbReference>
<sequence>MSDYLKALALTSAISLLAQPVQAAAQGAIELVDARQKAIALAGPARRIVSLQPSFTEAICALGGCDALVGVDRYSTWPQQAAAIPKVGSLRDPDIERIVALRPDVVLARPNHKVDERLESLGIPVLTLNAQTYDDMAQELETLAMLLGRPGRGTRLWQQTRDRLDALRRQVPRQWQGRKVYFELHSGMAAAGEASFIGQTLQGLGLVNIAGRDLPMYPRLSPEYVVRANPDVIITMADMPVPPPARQGWSLLPALKGNRYCRIPNADFEVMVRPGPRIDEAARQILLCLQQLPPPGTESSKR</sequence>
<evidence type="ECO:0000259" key="3">
    <source>
        <dbReference type="PROSITE" id="PS50983"/>
    </source>
</evidence>
<dbReference type="RefSeq" id="WP_066470373.1">
    <property type="nucleotide sequence ID" value="NZ_BCNT01000001.1"/>
</dbReference>
<protein>
    <submittedName>
        <fullName evidence="4">ABC transporter substrate-binding protein</fullName>
    </submittedName>
</protein>
<evidence type="ECO:0000256" key="2">
    <source>
        <dbReference type="SAM" id="SignalP"/>
    </source>
</evidence>
<dbReference type="Gene3D" id="3.40.50.1980">
    <property type="entry name" value="Nitrogenase molybdenum iron protein domain"/>
    <property type="match status" value="2"/>
</dbReference>
<dbReference type="PANTHER" id="PTHR30535">
    <property type="entry name" value="VITAMIN B12-BINDING PROTEIN"/>
    <property type="match status" value="1"/>
</dbReference>
<evidence type="ECO:0000256" key="1">
    <source>
        <dbReference type="ARBA" id="ARBA00022729"/>
    </source>
</evidence>
<organism evidence="4 5">
    <name type="scientific">Comamonas terrae</name>
    <dbReference type="NCBI Taxonomy" id="673548"/>
    <lineage>
        <taxon>Bacteria</taxon>
        <taxon>Pseudomonadati</taxon>
        <taxon>Pseudomonadota</taxon>
        <taxon>Betaproteobacteria</taxon>
        <taxon>Burkholderiales</taxon>
        <taxon>Comamonadaceae</taxon>
        <taxon>Comamonas</taxon>
    </lineage>
</organism>
<dbReference type="PROSITE" id="PS50983">
    <property type="entry name" value="FE_B12_PBP"/>
    <property type="match status" value="1"/>
</dbReference>
<comment type="caution">
    <text evidence="4">The sequence shown here is derived from an EMBL/GenBank/DDBJ whole genome shotgun (WGS) entry which is preliminary data.</text>
</comment>
<keyword evidence="1 2" id="KW-0732">Signal</keyword>
<dbReference type="NCBIfam" id="NF038402">
    <property type="entry name" value="TroA_like"/>
    <property type="match status" value="1"/>
</dbReference>
<name>A0ABW5ULE5_9BURK</name>